<name>A0A8H6ATL7_9HELO</name>
<dbReference type="RefSeq" id="XP_037192343.1">
    <property type="nucleotide sequence ID" value="XM_037335248.1"/>
</dbReference>
<reference evidence="2 3" key="1">
    <citation type="journal article" date="2020" name="Phytopathology">
        <title>A high-quality genome resource of Botrytis fragariae, a new and rapidly spreading fungal pathogen causing strawberry gray mold in the U.S.A.</title>
        <authorList>
            <person name="Wu Y."/>
            <person name="Saski C.A."/>
            <person name="Schnabel G."/>
            <person name="Xiao S."/>
            <person name="Hu M."/>
        </authorList>
    </citation>
    <scope>NUCLEOTIDE SEQUENCE [LARGE SCALE GENOMIC DNA]</scope>
    <source>
        <strain evidence="2 3">BVB16</strain>
    </source>
</reference>
<sequence>MPNTRAALKSAQNIKQKQKQKLKTEQKKKMIPARRTTQPKHSPENTKSTSILKAMKTWNSKIHADRSPEIANLKTDAKSTSNATSTPKQKLDTSSARQTTQPNSSSETTKSSSTSTPTPKQEIIWHTKINRKRSSKPTSSRKDTKSMPDTTSKQQTKLNITPARRTTQPSLENPKSTPTSTPKQEIIWHTKINRKRSSKPTNSKKDAESATNPTPILKQGLSASSARRNSQPKSSPEITGSTPKAKFTRNSEFSGERSPEIAYSKKDAGILTSNTAARMIIEISDSDSDADDGVDGDEVGHVDIDEDEDEDVDVDVEVGDEDVDFGIDSDGDVDIDGDFDEDIDVDTNTTPQSIPMYSSTLDATPDMFLIPGINSAPASPYLGDPMPWVSEAEPEPAAGLDSGLGNSTLDATSNIMGLIPDFNAVLTSPYRGDLMLSVSEAELEPAPGLGNQVTGDGVLSSDDMHIDMDSHVDSHLDSHMDLDIDMDINMNVDLYTEANKSPSPRPGKEFTWIHL</sequence>
<dbReference type="GeneID" id="59258940"/>
<feature type="region of interest" description="Disordered" evidence="1">
    <location>
        <begin position="1"/>
        <end position="260"/>
    </location>
</feature>
<evidence type="ECO:0000313" key="3">
    <source>
        <dbReference type="Proteomes" id="UP000531561"/>
    </source>
</evidence>
<protein>
    <submittedName>
        <fullName evidence="2">Uncharacterized protein</fullName>
    </submittedName>
</protein>
<gene>
    <name evidence="2" type="ORF">Bfra_004857</name>
</gene>
<organism evidence="2 3">
    <name type="scientific">Botrytis fragariae</name>
    <dbReference type="NCBI Taxonomy" id="1964551"/>
    <lineage>
        <taxon>Eukaryota</taxon>
        <taxon>Fungi</taxon>
        <taxon>Dikarya</taxon>
        <taxon>Ascomycota</taxon>
        <taxon>Pezizomycotina</taxon>
        <taxon>Leotiomycetes</taxon>
        <taxon>Helotiales</taxon>
        <taxon>Sclerotiniaceae</taxon>
        <taxon>Botrytis</taxon>
    </lineage>
</organism>
<feature type="compositionally biased region" description="Polar residues" evidence="1">
    <location>
        <begin position="78"/>
        <end position="103"/>
    </location>
</feature>
<proteinExistence type="predicted"/>
<comment type="caution">
    <text evidence="2">The sequence shown here is derived from an EMBL/GenBank/DDBJ whole genome shotgun (WGS) entry which is preliminary data.</text>
</comment>
<evidence type="ECO:0000313" key="2">
    <source>
        <dbReference type="EMBL" id="KAF5873397.1"/>
    </source>
</evidence>
<feature type="compositionally biased region" description="Low complexity" evidence="1">
    <location>
        <begin position="104"/>
        <end position="120"/>
    </location>
</feature>
<evidence type="ECO:0000256" key="1">
    <source>
        <dbReference type="SAM" id="MobiDB-lite"/>
    </source>
</evidence>
<feature type="compositionally biased region" description="Polar residues" evidence="1">
    <location>
        <begin position="147"/>
        <end position="183"/>
    </location>
</feature>
<accession>A0A8H6ATL7</accession>
<dbReference type="EMBL" id="JABFCT010000008">
    <property type="protein sequence ID" value="KAF5873397.1"/>
    <property type="molecule type" value="Genomic_DNA"/>
</dbReference>
<keyword evidence="3" id="KW-1185">Reference proteome</keyword>
<dbReference type="OrthoDB" id="3563614at2759"/>
<feature type="compositionally biased region" description="Polar residues" evidence="1">
    <location>
        <begin position="35"/>
        <end position="51"/>
    </location>
</feature>
<dbReference type="AlphaFoldDB" id="A0A8H6ATL7"/>
<feature type="compositionally biased region" description="Polar residues" evidence="1">
    <location>
        <begin position="221"/>
        <end position="253"/>
    </location>
</feature>
<dbReference type="Proteomes" id="UP000531561">
    <property type="component" value="Unassembled WGS sequence"/>
</dbReference>